<dbReference type="AlphaFoldDB" id="A0A5B9DQY4"/>
<dbReference type="RefSeq" id="WP_147656922.1">
    <property type="nucleotide sequence ID" value="NZ_BMFM01000001.1"/>
</dbReference>
<evidence type="ECO:0000313" key="4">
    <source>
        <dbReference type="Proteomes" id="UP000321062"/>
    </source>
</evidence>
<dbReference type="Proteomes" id="UP000321062">
    <property type="component" value="Chromosome"/>
</dbReference>
<dbReference type="Pfam" id="PF08327">
    <property type="entry name" value="AHSA1"/>
    <property type="match status" value="1"/>
</dbReference>
<name>A0A5B9DQY4_9HYPH</name>
<dbReference type="EMBL" id="CP041690">
    <property type="protein sequence ID" value="QEE21627.1"/>
    <property type="molecule type" value="Genomic_DNA"/>
</dbReference>
<dbReference type="OrthoDB" id="8117292at2"/>
<protein>
    <submittedName>
        <fullName evidence="3">SRPBCC family protein</fullName>
    </submittedName>
</protein>
<evidence type="ECO:0000259" key="2">
    <source>
        <dbReference type="Pfam" id="PF08327"/>
    </source>
</evidence>
<feature type="domain" description="Activator of Hsp90 ATPase homologue 1/2-like C-terminal" evidence="2">
    <location>
        <begin position="28"/>
        <end position="139"/>
    </location>
</feature>
<dbReference type="InterPro" id="IPR013538">
    <property type="entry name" value="ASHA1/2-like_C"/>
</dbReference>
<sequence length="171" mass="19605">MAVNDELGTFSRRQDRIDVRFERFYARPIETVWSALTQPERLADWMGAAIVEPRVGGRFELMVDGSHPMTGVVRQWDPPHVLEFGWSNTHAPQSVVRYELQTKGEGTWLVFTHQGIPYASSALMLPGWHDFFEHLGAMLAEVVTPVDQNGWRKRQAVYIQHYDLKGVNLTP</sequence>
<reference evidence="3 4" key="1">
    <citation type="journal article" date="2015" name="Int. J. Syst. Evol. Microbiol.">
        <title>Youhaiella tibetensis gen. nov., sp. nov., isolated from subsurface sediment.</title>
        <authorList>
            <person name="Wang Y.X."/>
            <person name="Huang F.Q."/>
            <person name="Nogi Y."/>
            <person name="Pang S.J."/>
            <person name="Wang P.K."/>
            <person name="Lv J."/>
        </authorList>
    </citation>
    <scope>NUCLEOTIDE SEQUENCE [LARGE SCALE GENOMIC DNA]</scope>
    <source>
        <strain evidence="4">fig4</strain>
    </source>
</reference>
<evidence type="ECO:0000256" key="1">
    <source>
        <dbReference type="ARBA" id="ARBA00006817"/>
    </source>
</evidence>
<dbReference type="InterPro" id="IPR023393">
    <property type="entry name" value="START-like_dom_sf"/>
</dbReference>
<evidence type="ECO:0000313" key="3">
    <source>
        <dbReference type="EMBL" id="QEE21627.1"/>
    </source>
</evidence>
<dbReference type="SUPFAM" id="SSF55961">
    <property type="entry name" value="Bet v1-like"/>
    <property type="match status" value="1"/>
</dbReference>
<comment type="similarity">
    <text evidence="1">Belongs to the AHA1 family.</text>
</comment>
<proteinExistence type="inferred from homology"/>
<gene>
    <name evidence="3" type="ORF">FNA67_16170</name>
</gene>
<dbReference type="Gene3D" id="3.30.530.20">
    <property type="match status" value="1"/>
</dbReference>
<organism evidence="3 4">
    <name type="scientific">Paradevosia tibetensis</name>
    <dbReference type="NCBI Taxonomy" id="1447062"/>
    <lineage>
        <taxon>Bacteria</taxon>
        <taxon>Pseudomonadati</taxon>
        <taxon>Pseudomonadota</taxon>
        <taxon>Alphaproteobacteria</taxon>
        <taxon>Hyphomicrobiales</taxon>
        <taxon>Devosiaceae</taxon>
        <taxon>Paradevosia</taxon>
    </lineage>
</organism>
<dbReference type="CDD" id="cd08899">
    <property type="entry name" value="SRPBCC_CalC_Aha1-like_6"/>
    <property type="match status" value="1"/>
</dbReference>
<accession>A0A5B9DQY4</accession>
<dbReference type="KEGG" id="yti:FNA67_16170"/>
<keyword evidence="4" id="KW-1185">Reference proteome</keyword>